<proteinExistence type="predicted"/>
<evidence type="ECO:0000313" key="2">
    <source>
        <dbReference type="EMBL" id="AEA43503.1"/>
    </source>
</evidence>
<reference evidence="2 3" key="1">
    <citation type="journal article" date="2011" name="Stand. Genomic Sci.">
        <title>Complete genome sequence of the gliding freshwater bacterium Fluviicola taffensis type strain (RW262).</title>
        <authorList>
            <person name="Woyke T."/>
            <person name="Chertkov O."/>
            <person name="Lapidus A."/>
            <person name="Nolan M."/>
            <person name="Lucas S."/>
            <person name="Del Rio T.G."/>
            <person name="Tice H."/>
            <person name="Cheng J.F."/>
            <person name="Tapia R."/>
            <person name="Han C."/>
            <person name="Goodwin L."/>
            <person name="Pitluck S."/>
            <person name="Liolios K."/>
            <person name="Pagani I."/>
            <person name="Ivanova N."/>
            <person name="Huntemann M."/>
            <person name="Mavromatis K."/>
            <person name="Mikhailova N."/>
            <person name="Pati A."/>
            <person name="Chen A."/>
            <person name="Palaniappan K."/>
            <person name="Land M."/>
            <person name="Hauser L."/>
            <person name="Brambilla E.M."/>
            <person name="Rohde M."/>
            <person name="Mwirichia R."/>
            <person name="Sikorski J."/>
            <person name="Tindall B.J."/>
            <person name="Goker M."/>
            <person name="Bristow J."/>
            <person name="Eisen J.A."/>
            <person name="Markowitz V."/>
            <person name="Hugenholtz P."/>
            <person name="Klenk H.P."/>
            <person name="Kyrpides N.C."/>
        </authorList>
    </citation>
    <scope>NUCLEOTIDE SEQUENCE [LARGE SCALE GENOMIC DNA]</scope>
    <source>
        <strain evidence="3">DSM 16823 / RW262 / RW262</strain>
    </source>
</reference>
<keyword evidence="3" id="KW-1185">Reference proteome</keyword>
<dbReference type="Proteomes" id="UP000007463">
    <property type="component" value="Chromosome"/>
</dbReference>
<dbReference type="KEGG" id="fte:Fluta_1509"/>
<dbReference type="AlphaFoldDB" id="F2IF29"/>
<name>F2IF29_FLUTR</name>
<feature type="signal peptide" evidence="1">
    <location>
        <begin position="1"/>
        <end position="20"/>
    </location>
</feature>
<sequence precursor="true">MKKLPFVLAALLLIVSTACSKRYPYTCYCKTYESTGFGEPIGESFPKAKKEKAEETCEIFSNSERTCSPIFAK</sequence>
<feature type="chain" id="PRO_5003278528" description="Lipoprotein" evidence="1">
    <location>
        <begin position="21"/>
        <end position="73"/>
    </location>
</feature>
<dbReference type="RefSeq" id="WP_013686274.1">
    <property type="nucleotide sequence ID" value="NC_015321.1"/>
</dbReference>
<evidence type="ECO:0000256" key="1">
    <source>
        <dbReference type="SAM" id="SignalP"/>
    </source>
</evidence>
<reference evidence="3" key="2">
    <citation type="submission" date="2011-02" db="EMBL/GenBank/DDBJ databases">
        <title>The complete genome of Fluviicola taffensis DSM 16823.</title>
        <authorList>
            <consortium name="US DOE Joint Genome Institute (JGI-PGF)"/>
            <person name="Lucas S."/>
            <person name="Copeland A."/>
            <person name="Lapidus A."/>
            <person name="Bruce D."/>
            <person name="Goodwin L."/>
            <person name="Pitluck S."/>
            <person name="Kyrpides N."/>
            <person name="Mavromatis K."/>
            <person name="Ivanova N."/>
            <person name="Mikhailova N."/>
            <person name="Pagani I."/>
            <person name="Chertkov O."/>
            <person name="Detter J.C."/>
            <person name="Han C."/>
            <person name="Tapia R."/>
            <person name="Land M."/>
            <person name="Hauser L."/>
            <person name="Markowitz V."/>
            <person name="Cheng J.-F."/>
            <person name="Hugenholtz P."/>
            <person name="Woyke T."/>
            <person name="Wu D."/>
            <person name="Tindall B."/>
            <person name="Pomrenke H.G."/>
            <person name="Brambilla E."/>
            <person name="Klenk H.-P."/>
            <person name="Eisen J.A."/>
        </authorList>
    </citation>
    <scope>NUCLEOTIDE SEQUENCE [LARGE SCALE GENOMIC DNA]</scope>
    <source>
        <strain evidence="3">DSM 16823 / RW262 / RW262</strain>
    </source>
</reference>
<dbReference type="EMBL" id="CP002542">
    <property type="protein sequence ID" value="AEA43503.1"/>
    <property type="molecule type" value="Genomic_DNA"/>
</dbReference>
<keyword evidence="1" id="KW-0732">Signal</keyword>
<dbReference type="HOGENOM" id="CLU_2699290_0_0_10"/>
<protein>
    <recommendedName>
        <fullName evidence="4">Lipoprotein</fullName>
    </recommendedName>
</protein>
<dbReference type="PROSITE" id="PS51257">
    <property type="entry name" value="PROKAR_LIPOPROTEIN"/>
    <property type="match status" value="1"/>
</dbReference>
<dbReference type="STRING" id="755732.Fluta_1509"/>
<evidence type="ECO:0000313" key="3">
    <source>
        <dbReference type="Proteomes" id="UP000007463"/>
    </source>
</evidence>
<organism evidence="2 3">
    <name type="scientific">Fluviicola taffensis (strain DSM 16823 / NCIMB 13979 / RW262)</name>
    <dbReference type="NCBI Taxonomy" id="755732"/>
    <lineage>
        <taxon>Bacteria</taxon>
        <taxon>Pseudomonadati</taxon>
        <taxon>Bacteroidota</taxon>
        <taxon>Flavobacteriia</taxon>
        <taxon>Flavobacteriales</taxon>
        <taxon>Crocinitomicaceae</taxon>
        <taxon>Fluviicola</taxon>
    </lineage>
</organism>
<gene>
    <name evidence="2" type="ordered locus">Fluta_1509</name>
</gene>
<evidence type="ECO:0008006" key="4">
    <source>
        <dbReference type="Google" id="ProtNLM"/>
    </source>
</evidence>
<accession>F2IF29</accession>